<dbReference type="InterPro" id="IPR035895">
    <property type="entry name" value="HPr-like_sf"/>
</dbReference>
<dbReference type="PRINTS" id="PR00107">
    <property type="entry name" value="PHOSPHOCPHPR"/>
</dbReference>
<dbReference type="GO" id="GO:0005737">
    <property type="term" value="C:cytoplasm"/>
    <property type="evidence" value="ECO:0007669"/>
    <property type="project" value="UniProtKB-SubCell"/>
</dbReference>
<dbReference type="SUPFAM" id="SSF55594">
    <property type="entry name" value="HPr-like"/>
    <property type="match status" value="1"/>
</dbReference>
<dbReference type="PROSITE" id="PS51350">
    <property type="entry name" value="PTS_HPR_DOM"/>
    <property type="match status" value="1"/>
</dbReference>
<dbReference type="EMBL" id="UOEE01000009">
    <property type="protein sequence ID" value="VAV86731.1"/>
    <property type="molecule type" value="Genomic_DNA"/>
</dbReference>
<feature type="domain" description="HPr" evidence="4">
    <location>
        <begin position="5"/>
        <end position="92"/>
    </location>
</feature>
<evidence type="ECO:0000256" key="3">
    <source>
        <dbReference type="ARBA" id="ARBA00022683"/>
    </source>
</evidence>
<keyword evidence="3" id="KW-0598">Phosphotransferase system</keyword>
<dbReference type="InterPro" id="IPR050399">
    <property type="entry name" value="HPr"/>
</dbReference>
<gene>
    <name evidence="5" type="ORF">MNBD_ALPHA06-2158</name>
</gene>
<proteinExistence type="predicted"/>
<evidence type="ECO:0000259" key="4">
    <source>
        <dbReference type="PROSITE" id="PS51350"/>
    </source>
</evidence>
<dbReference type="GO" id="GO:0009401">
    <property type="term" value="P:phosphoenolpyruvate-dependent sugar phosphotransferase system"/>
    <property type="evidence" value="ECO:0007669"/>
    <property type="project" value="UniProtKB-KW"/>
</dbReference>
<dbReference type="PROSITE" id="PS00369">
    <property type="entry name" value="PTS_HPR_HIS"/>
    <property type="match status" value="1"/>
</dbReference>
<name>A0A3B0R3F9_9ZZZZ</name>
<evidence type="ECO:0000313" key="5">
    <source>
        <dbReference type="EMBL" id="VAV86731.1"/>
    </source>
</evidence>
<dbReference type="InterPro" id="IPR000032">
    <property type="entry name" value="HPr-like"/>
</dbReference>
<organism evidence="5">
    <name type="scientific">hydrothermal vent metagenome</name>
    <dbReference type="NCBI Taxonomy" id="652676"/>
    <lineage>
        <taxon>unclassified sequences</taxon>
        <taxon>metagenomes</taxon>
        <taxon>ecological metagenomes</taxon>
    </lineage>
</organism>
<dbReference type="PANTHER" id="PTHR33705">
    <property type="entry name" value="PHOSPHOCARRIER PROTEIN HPR"/>
    <property type="match status" value="1"/>
</dbReference>
<dbReference type="NCBIfam" id="TIGR01003">
    <property type="entry name" value="PTS_HPr_family"/>
    <property type="match status" value="1"/>
</dbReference>
<dbReference type="CDD" id="cd00367">
    <property type="entry name" value="PTS-HPr_like"/>
    <property type="match status" value="1"/>
</dbReference>
<dbReference type="Gene3D" id="3.30.1340.10">
    <property type="entry name" value="HPr-like"/>
    <property type="match status" value="1"/>
</dbReference>
<dbReference type="InterPro" id="IPR001020">
    <property type="entry name" value="PTS_HPr_His_P_site"/>
</dbReference>
<comment type="subcellular location">
    <subcellularLocation>
        <location evidence="1">Cytoplasm</location>
    </subcellularLocation>
</comment>
<reference evidence="5" key="1">
    <citation type="submission" date="2018-06" db="EMBL/GenBank/DDBJ databases">
        <authorList>
            <person name="Zhirakovskaya E."/>
        </authorList>
    </citation>
    <scope>NUCLEOTIDE SEQUENCE</scope>
</reference>
<keyword evidence="2" id="KW-0963">Cytoplasm</keyword>
<evidence type="ECO:0000256" key="1">
    <source>
        <dbReference type="ARBA" id="ARBA00004496"/>
    </source>
</evidence>
<sequence>MSAALRQTRAVIVNDKGLHARAAAKFVAKASEFSSDIHVCCNGERVNANSIMELLMLACHKGKEIHIEAEGEDATAALDALGAMIDAGFGENDETT</sequence>
<accession>A0A3B0R3F9</accession>
<protein>
    <submittedName>
        <fullName evidence="5">Phosphocarrier protein, nitrogen regulation associated</fullName>
    </submittedName>
</protein>
<dbReference type="PANTHER" id="PTHR33705:SF2">
    <property type="entry name" value="PHOSPHOCARRIER PROTEIN NPR"/>
    <property type="match status" value="1"/>
</dbReference>
<dbReference type="Pfam" id="PF00381">
    <property type="entry name" value="PTS-HPr"/>
    <property type="match status" value="1"/>
</dbReference>
<dbReference type="AlphaFoldDB" id="A0A3B0R3F9"/>
<evidence type="ECO:0000256" key="2">
    <source>
        <dbReference type="ARBA" id="ARBA00022490"/>
    </source>
</evidence>